<organism evidence="1">
    <name type="scientific">Echinostoma caproni</name>
    <dbReference type="NCBI Taxonomy" id="27848"/>
    <lineage>
        <taxon>Eukaryota</taxon>
        <taxon>Metazoa</taxon>
        <taxon>Spiralia</taxon>
        <taxon>Lophotrochozoa</taxon>
        <taxon>Platyhelminthes</taxon>
        <taxon>Trematoda</taxon>
        <taxon>Digenea</taxon>
        <taxon>Plagiorchiida</taxon>
        <taxon>Echinostomata</taxon>
        <taxon>Echinostomatoidea</taxon>
        <taxon>Echinostomatidae</taxon>
        <taxon>Echinostoma</taxon>
    </lineage>
</organism>
<proteinExistence type="predicted"/>
<sequence>LPQGAPIYMDLIWVPGYLVRVPQSMVVEFFSRVRARTYVLSGDALHPMIGEALIEGKSKWSPNDIELLRRQTNSDELDNAICILPTDEPYEWGCWLRTPCGRVNRDTGEARLQAAGFKVLPSASCCDIEFSAGAVNVRCEGVRVEF</sequence>
<accession>A0A183AWU8</accession>
<dbReference type="AlphaFoldDB" id="A0A183AWU8"/>
<reference evidence="1" key="1">
    <citation type="submission" date="2016-06" db="UniProtKB">
        <authorList>
            <consortium name="WormBaseParasite"/>
        </authorList>
    </citation>
    <scope>IDENTIFICATION</scope>
</reference>
<dbReference type="WBParaSite" id="ECPE_0001146801-mRNA-1">
    <property type="protein sequence ID" value="ECPE_0001146801-mRNA-1"/>
    <property type="gene ID" value="ECPE_0001146801"/>
</dbReference>
<name>A0A183AWU8_9TREM</name>
<protein>
    <submittedName>
        <fullName evidence="1">Lactamase_B domain-containing protein</fullName>
    </submittedName>
</protein>
<evidence type="ECO:0000313" key="1">
    <source>
        <dbReference type="WBParaSite" id="ECPE_0001146801-mRNA-1"/>
    </source>
</evidence>